<keyword evidence="8" id="KW-1185">Reference proteome</keyword>
<accession>A0A556M934</accession>
<dbReference type="Pfam" id="PF14289">
    <property type="entry name" value="DUF4369"/>
    <property type="match status" value="1"/>
</dbReference>
<feature type="domain" description="Thioredoxin" evidence="6">
    <location>
        <begin position="237"/>
        <end position="377"/>
    </location>
</feature>
<evidence type="ECO:0000259" key="6">
    <source>
        <dbReference type="PROSITE" id="PS51352"/>
    </source>
</evidence>
<proteinExistence type="predicted"/>
<dbReference type="EMBL" id="VLPK01000007">
    <property type="protein sequence ID" value="TSJ36419.1"/>
    <property type="molecule type" value="Genomic_DNA"/>
</dbReference>
<reference evidence="7 8" key="1">
    <citation type="submission" date="2019-07" db="EMBL/GenBank/DDBJ databases">
        <authorList>
            <person name="Huq M.A."/>
        </authorList>
    </citation>
    <scope>NUCLEOTIDE SEQUENCE [LARGE SCALE GENOMIC DNA]</scope>
    <source>
        <strain evidence="7 8">MAH-19</strain>
    </source>
</reference>
<dbReference type="Pfam" id="PF00578">
    <property type="entry name" value="AhpC-TSA"/>
    <property type="match status" value="1"/>
</dbReference>
<evidence type="ECO:0000256" key="4">
    <source>
        <dbReference type="ARBA" id="ARBA00023284"/>
    </source>
</evidence>
<evidence type="ECO:0000256" key="3">
    <source>
        <dbReference type="ARBA" id="ARBA00023157"/>
    </source>
</evidence>
<organism evidence="7 8">
    <name type="scientific">Mucilaginibacter corticis</name>
    <dbReference type="NCBI Taxonomy" id="2597670"/>
    <lineage>
        <taxon>Bacteria</taxon>
        <taxon>Pseudomonadati</taxon>
        <taxon>Bacteroidota</taxon>
        <taxon>Sphingobacteriia</taxon>
        <taxon>Sphingobacteriales</taxon>
        <taxon>Sphingobacteriaceae</taxon>
        <taxon>Mucilaginibacter</taxon>
    </lineage>
</organism>
<dbReference type="InterPro" id="IPR013766">
    <property type="entry name" value="Thioredoxin_domain"/>
</dbReference>
<feature type="signal peptide" evidence="5">
    <location>
        <begin position="1"/>
        <end position="18"/>
    </location>
</feature>
<dbReference type="AlphaFoldDB" id="A0A556M934"/>
<dbReference type="CDD" id="cd02966">
    <property type="entry name" value="TlpA_like_family"/>
    <property type="match status" value="1"/>
</dbReference>
<dbReference type="PANTHER" id="PTHR42852:SF6">
    <property type="entry name" value="THIOL:DISULFIDE INTERCHANGE PROTEIN DSBE"/>
    <property type="match status" value="1"/>
</dbReference>
<evidence type="ECO:0000256" key="2">
    <source>
        <dbReference type="ARBA" id="ARBA00022748"/>
    </source>
</evidence>
<dbReference type="PROSITE" id="PS51352">
    <property type="entry name" value="THIOREDOXIN_2"/>
    <property type="match status" value="1"/>
</dbReference>
<dbReference type="GO" id="GO:0016209">
    <property type="term" value="F:antioxidant activity"/>
    <property type="evidence" value="ECO:0007669"/>
    <property type="project" value="InterPro"/>
</dbReference>
<evidence type="ECO:0000256" key="5">
    <source>
        <dbReference type="SAM" id="SignalP"/>
    </source>
</evidence>
<dbReference type="InterPro" id="IPR036249">
    <property type="entry name" value="Thioredoxin-like_sf"/>
</dbReference>
<dbReference type="GO" id="GO:0030313">
    <property type="term" value="C:cell envelope"/>
    <property type="evidence" value="ECO:0007669"/>
    <property type="project" value="UniProtKB-SubCell"/>
</dbReference>
<protein>
    <submittedName>
        <fullName evidence="7">AhpC/TSA family protein</fullName>
    </submittedName>
</protein>
<feature type="chain" id="PRO_5021842202" evidence="5">
    <location>
        <begin position="19"/>
        <end position="377"/>
    </location>
</feature>
<keyword evidence="3" id="KW-1015">Disulfide bond</keyword>
<dbReference type="GO" id="GO:0016491">
    <property type="term" value="F:oxidoreductase activity"/>
    <property type="evidence" value="ECO:0007669"/>
    <property type="project" value="InterPro"/>
</dbReference>
<evidence type="ECO:0000313" key="8">
    <source>
        <dbReference type="Proteomes" id="UP000318733"/>
    </source>
</evidence>
<sequence length="377" mass="41152">MKKIITLAFAVFPALVWAQDNSFVVKIKVGSAEPAAKAYLNYLTDGKIVKDSAKAVDNAFLFKGVIAEPAMAQLVLDHQGAGLSKLGRNADVKMMFLEKGHIDLTTNDSVKNAVFTGSKLNEEYVKLAAFTAAPDKAMVQVNIDYNAATADQKNNPDYVNGLQARFTKAQEDKKSVLLQFAKQNPSSYISLMALTEAGGQDIDVAAIEPLYKNLSADVRGTSSGKAFEKSIDAARATSVGAMAPLFTQNDVNDKPVSLADFKGKYVLLDFWASWCGPCRGENPNVVTSYKKYKDKNFTVLGVSLDRPGNKEQWLSAIKTDGLEWTQISDLKFWDNDVAKLYGIKAIPQNYLIDPSGKIIGKNLRGDDLMKKLAAILD</sequence>
<keyword evidence="4" id="KW-0676">Redox-active center</keyword>
<dbReference type="RefSeq" id="WP_144250710.1">
    <property type="nucleotide sequence ID" value="NZ_VLPK01000007.1"/>
</dbReference>
<dbReference type="InterPro" id="IPR000866">
    <property type="entry name" value="AhpC/TSA"/>
</dbReference>
<dbReference type="Proteomes" id="UP000318733">
    <property type="component" value="Unassembled WGS sequence"/>
</dbReference>
<dbReference type="SUPFAM" id="SSF52833">
    <property type="entry name" value="Thioredoxin-like"/>
    <property type="match status" value="1"/>
</dbReference>
<keyword evidence="5" id="KW-0732">Signal</keyword>
<evidence type="ECO:0000256" key="1">
    <source>
        <dbReference type="ARBA" id="ARBA00004196"/>
    </source>
</evidence>
<comment type="subcellular location">
    <subcellularLocation>
        <location evidence="1">Cell envelope</location>
    </subcellularLocation>
</comment>
<dbReference type="InterPro" id="IPR050553">
    <property type="entry name" value="Thioredoxin_ResA/DsbE_sf"/>
</dbReference>
<dbReference type="GO" id="GO:0017004">
    <property type="term" value="P:cytochrome complex assembly"/>
    <property type="evidence" value="ECO:0007669"/>
    <property type="project" value="UniProtKB-KW"/>
</dbReference>
<dbReference type="InterPro" id="IPR017937">
    <property type="entry name" value="Thioredoxin_CS"/>
</dbReference>
<name>A0A556M934_9SPHI</name>
<gene>
    <name evidence="7" type="ORF">FO440_23240</name>
</gene>
<dbReference type="PANTHER" id="PTHR42852">
    <property type="entry name" value="THIOL:DISULFIDE INTERCHANGE PROTEIN DSBE"/>
    <property type="match status" value="1"/>
</dbReference>
<evidence type="ECO:0000313" key="7">
    <source>
        <dbReference type="EMBL" id="TSJ36419.1"/>
    </source>
</evidence>
<dbReference type="Gene3D" id="3.40.30.10">
    <property type="entry name" value="Glutaredoxin"/>
    <property type="match status" value="1"/>
</dbReference>
<comment type="caution">
    <text evidence="7">The sequence shown here is derived from an EMBL/GenBank/DDBJ whole genome shotgun (WGS) entry which is preliminary data.</text>
</comment>
<keyword evidence="2" id="KW-0201">Cytochrome c-type biogenesis</keyword>
<dbReference type="InterPro" id="IPR025380">
    <property type="entry name" value="DUF4369"/>
</dbReference>
<dbReference type="OrthoDB" id="750178at2"/>
<dbReference type="PROSITE" id="PS00194">
    <property type="entry name" value="THIOREDOXIN_1"/>
    <property type="match status" value="1"/>
</dbReference>